<keyword evidence="1" id="KW-0413">Isomerase</keyword>
<dbReference type="EMBL" id="OZ021743">
    <property type="protein sequence ID" value="CAK9329582.1"/>
    <property type="molecule type" value="Genomic_DNA"/>
</dbReference>
<reference evidence="2 3" key="1">
    <citation type="submission" date="2024-03" db="EMBL/GenBank/DDBJ databases">
        <authorList>
            <person name="Gkanogiannis A."/>
            <person name="Becerra Lopez-Lavalle L."/>
        </authorList>
    </citation>
    <scope>NUCLEOTIDE SEQUENCE [LARGE SCALE GENOMIC DNA]</scope>
</reference>
<evidence type="ECO:0000313" key="3">
    <source>
        <dbReference type="Proteomes" id="UP001642487"/>
    </source>
</evidence>
<name>A0ABP0Z9Y8_9ROSI</name>
<sequence>MLDGGMAIPFYASTCPAPIRRNANESITRFRRRLNPYSSIQISSVIQTDANDNLPGSKKISSLGKSLSKTRTPKPLLVQPNTVGVIGGVSVFSTLLFLEKLVWWSLKDGQESIPFVVCSDPALGKGIPPLTSLCTFSTNSSQYGHNDAPIENLKRKRAFLEQSGARCLITPCHLTHRWLDDTSESCKLPFLHVGDCVARELKEAKLKPLEGGGSVRIGLLATDTATVTGFYHERLQNQGFDVLLPDEATMKHIVIPAVEALNKRDKEGARNLLRIAVHVLLIRAVNMVILASDELLNLLPPDDPILKKCIDPMDALARAAIKWSRSTESLHEKA</sequence>
<accession>A0ABP0Z9Y8</accession>
<evidence type="ECO:0000313" key="2">
    <source>
        <dbReference type="EMBL" id="CAK9329582.1"/>
    </source>
</evidence>
<dbReference type="Proteomes" id="UP001642487">
    <property type="component" value="Chromosome 9"/>
</dbReference>
<dbReference type="PANTHER" id="PTHR21198:SF9">
    <property type="entry name" value="ASPARTATE RACEMASE"/>
    <property type="match status" value="1"/>
</dbReference>
<organism evidence="2 3">
    <name type="scientific">Citrullus colocynthis</name>
    <name type="common">colocynth</name>
    <dbReference type="NCBI Taxonomy" id="252529"/>
    <lineage>
        <taxon>Eukaryota</taxon>
        <taxon>Viridiplantae</taxon>
        <taxon>Streptophyta</taxon>
        <taxon>Embryophyta</taxon>
        <taxon>Tracheophyta</taxon>
        <taxon>Spermatophyta</taxon>
        <taxon>Magnoliopsida</taxon>
        <taxon>eudicotyledons</taxon>
        <taxon>Gunneridae</taxon>
        <taxon>Pentapetalae</taxon>
        <taxon>rosids</taxon>
        <taxon>fabids</taxon>
        <taxon>Cucurbitales</taxon>
        <taxon>Cucurbitaceae</taxon>
        <taxon>Benincaseae</taxon>
        <taxon>Citrullus</taxon>
    </lineage>
</organism>
<dbReference type="SUPFAM" id="SSF53681">
    <property type="entry name" value="Aspartate/glutamate racemase"/>
    <property type="match status" value="2"/>
</dbReference>
<evidence type="ECO:0008006" key="4">
    <source>
        <dbReference type="Google" id="ProtNLM"/>
    </source>
</evidence>
<proteinExistence type="predicted"/>
<dbReference type="Pfam" id="PF01177">
    <property type="entry name" value="Asp_Glu_race"/>
    <property type="match status" value="1"/>
</dbReference>
<dbReference type="InterPro" id="IPR001920">
    <property type="entry name" value="Asp/Glu_race"/>
</dbReference>
<dbReference type="Gene3D" id="3.40.50.1860">
    <property type="match status" value="2"/>
</dbReference>
<dbReference type="PANTHER" id="PTHR21198">
    <property type="entry name" value="GLUTAMATE RACEMASE"/>
    <property type="match status" value="1"/>
</dbReference>
<protein>
    <recommendedName>
        <fullName evidence="4">Aspartate racemase</fullName>
    </recommendedName>
</protein>
<dbReference type="InterPro" id="IPR015942">
    <property type="entry name" value="Asp/Glu/hydantoin_racemase"/>
</dbReference>
<evidence type="ECO:0000256" key="1">
    <source>
        <dbReference type="ARBA" id="ARBA00023235"/>
    </source>
</evidence>
<keyword evidence="3" id="KW-1185">Reference proteome</keyword>
<gene>
    <name evidence="2" type="ORF">CITCOLO1_LOCUS22053</name>
</gene>